<keyword evidence="2" id="KW-1185">Reference proteome</keyword>
<accession>A0A8R1YUQ5</accession>
<proteinExistence type="predicted"/>
<sequence length="286" mass="32829">VERAYRTDRLKHFAFTQPVIYQADTYLTRIDIISKLSLSNILVFSPLMILFIALTFAVSFFVEKITHAIHLWMKLGRTDSFFSDLFGKSGHQLDCESKSSGSLVYRFIFTRILAAAFIHMIYTSVFTGSTVFSVSKEMYEFLKALWIFRDMLDMIGDIKRSQSRLIIEHPSFLNTEKTNSIFGPGYSFPSESVISDKKDFIDYLCKHSFDYGKVNSFFISTVNPQQKIKYPCEIATIAPGKLQNLTSSIQNSVIQPSPYTLLLRKSEKSRLKKSLNAVIITIFQFE</sequence>
<dbReference type="AlphaFoldDB" id="A0A2A6BD80"/>
<reference evidence="1" key="2">
    <citation type="submission" date="2022-06" db="UniProtKB">
        <authorList>
            <consortium name="EnsemblMetazoa"/>
        </authorList>
    </citation>
    <scope>IDENTIFICATION</scope>
    <source>
        <strain evidence="1">PS312</strain>
    </source>
</reference>
<dbReference type="EnsemblMetazoa" id="PPA38919.1">
    <property type="protein sequence ID" value="PPA38919.1"/>
    <property type="gene ID" value="WBGene00277288"/>
</dbReference>
<gene>
    <name evidence="1" type="primary">WBGene00277288</name>
</gene>
<protein>
    <submittedName>
        <fullName evidence="1">Uncharacterized protein</fullName>
    </submittedName>
</protein>
<name>A0A2A6BD80_PRIPA</name>
<evidence type="ECO:0000313" key="1">
    <source>
        <dbReference type="EnsemblMetazoa" id="PPA38919.1"/>
    </source>
</evidence>
<reference evidence="2" key="1">
    <citation type="journal article" date="2008" name="Nat. Genet.">
        <title>The Pristionchus pacificus genome provides a unique perspective on nematode lifestyle and parasitism.</title>
        <authorList>
            <person name="Dieterich C."/>
            <person name="Clifton S.W."/>
            <person name="Schuster L.N."/>
            <person name="Chinwalla A."/>
            <person name="Delehaunty K."/>
            <person name="Dinkelacker I."/>
            <person name="Fulton L."/>
            <person name="Fulton R."/>
            <person name="Godfrey J."/>
            <person name="Minx P."/>
            <person name="Mitreva M."/>
            <person name="Roeseler W."/>
            <person name="Tian H."/>
            <person name="Witte H."/>
            <person name="Yang S.P."/>
            <person name="Wilson R.K."/>
            <person name="Sommer R.J."/>
        </authorList>
    </citation>
    <scope>NUCLEOTIDE SEQUENCE [LARGE SCALE GENOMIC DNA]</scope>
    <source>
        <strain evidence="2">PS312</strain>
    </source>
</reference>
<evidence type="ECO:0000313" key="2">
    <source>
        <dbReference type="Proteomes" id="UP000005239"/>
    </source>
</evidence>
<dbReference type="Proteomes" id="UP000005239">
    <property type="component" value="Unassembled WGS sequence"/>
</dbReference>
<organism evidence="1 2">
    <name type="scientific">Pristionchus pacificus</name>
    <name type="common">Parasitic nematode worm</name>
    <dbReference type="NCBI Taxonomy" id="54126"/>
    <lineage>
        <taxon>Eukaryota</taxon>
        <taxon>Metazoa</taxon>
        <taxon>Ecdysozoa</taxon>
        <taxon>Nematoda</taxon>
        <taxon>Chromadorea</taxon>
        <taxon>Rhabditida</taxon>
        <taxon>Rhabditina</taxon>
        <taxon>Diplogasteromorpha</taxon>
        <taxon>Diplogasteroidea</taxon>
        <taxon>Neodiplogasteridae</taxon>
        <taxon>Pristionchus</taxon>
    </lineage>
</organism>
<accession>A0A2A6BD80</accession>